<reference evidence="7" key="1">
    <citation type="journal article" date="2019" name="Int. J. Syst. Evol. Microbiol.">
        <title>The Global Catalogue of Microorganisms (GCM) 10K type strain sequencing project: providing services to taxonomists for standard genome sequencing and annotation.</title>
        <authorList>
            <consortium name="The Broad Institute Genomics Platform"/>
            <consortium name="The Broad Institute Genome Sequencing Center for Infectious Disease"/>
            <person name="Wu L."/>
            <person name="Ma J."/>
        </authorList>
    </citation>
    <scope>NUCLEOTIDE SEQUENCE [LARGE SCALE GENOMIC DNA]</scope>
    <source>
        <strain evidence="7">KCTC 23984</strain>
    </source>
</reference>
<gene>
    <name evidence="6" type="ORF">ACFS7Z_21860</name>
</gene>
<sequence>MLRTILKWTGLILLLLIVGVTFGTLSRQHLTYDAPYPDIRASTDPAVIEKGKHITLVTKGCVHCHSPNNNVSLLLQKGEEPSLAGAKRVETPFGTFYTPNITPDAKTGIGSLTDAELARVLRYGIKSNGEAVLPFMQGQDMSDEDMTAVISYLRSLKPVENKVPENEFNFVGMFAKAFVLKPSVPENPVSVAKNEKAKLN</sequence>
<dbReference type="PROSITE" id="PS51007">
    <property type="entry name" value="CYTC"/>
    <property type="match status" value="1"/>
</dbReference>
<dbReference type="InterPro" id="IPR051459">
    <property type="entry name" value="Cytochrome_c-type_DH"/>
</dbReference>
<dbReference type="RefSeq" id="WP_377489584.1">
    <property type="nucleotide sequence ID" value="NZ_JBHUOX010000023.1"/>
</dbReference>
<evidence type="ECO:0000259" key="5">
    <source>
        <dbReference type="PROSITE" id="PS51007"/>
    </source>
</evidence>
<keyword evidence="1 4" id="KW-0349">Heme</keyword>
<dbReference type="SUPFAM" id="SSF46626">
    <property type="entry name" value="Cytochrome c"/>
    <property type="match status" value="1"/>
</dbReference>
<evidence type="ECO:0000256" key="3">
    <source>
        <dbReference type="ARBA" id="ARBA00023004"/>
    </source>
</evidence>
<dbReference type="PANTHER" id="PTHR35008:SF8">
    <property type="entry name" value="ALCOHOL DEHYDROGENASE CYTOCHROME C SUBUNIT"/>
    <property type="match status" value="1"/>
</dbReference>
<dbReference type="PANTHER" id="PTHR35008">
    <property type="entry name" value="BLL4482 PROTEIN-RELATED"/>
    <property type="match status" value="1"/>
</dbReference>
<dbReference type="Proteomes" id="UP001597641">
    <property type="component" value="Unassembled WGS sequence"/>
</dbReference>
<feature type="domain" description="Cytochrome c" evidence="5">
    <location>
        <begin position="46"/>
        <end position="157"/>
    </location>
</feature>
<dbReference type="EMBL" id="JBHUOX010000023">
    <property type="protein sequence ID" value="MFD3003026.1"/>
    <property type="molecule type" value="Genomic_DNA"/>
</dbReference>
<name>A0ABW6C1F0_9BACT</name>
<evidence type="ECO:0000256" key="4">
    <source>
        <dbReference type="PROSITE-ProRule" id="PRU00433"/>
    </source>
</evidence>
<comment type="caution">
    <text evidence="6">The sequence shown here is derived from an EMBL/GenBank/DDBJ whole genome shotgun (WGS) entry which is preliminary data.</text>
</comment>
<dbReference type="InterPro" id="IPR036909">
    <property type="entry name" value="Cyt_c-like_dom_sf"/>
</dbReference>
<accession>A0ABW6C1F0</accession>
<keyword evidence="7" id="KW-1185">Reference proteome</keyword>
<evidence type="ECO:0000313" key="7">
    <source>
        <dbReference type="Proteomes" id="UP001597641"/>
    </source>
</evidence>
<dbReference type="InterPro" id="IPR009056">
    <property type="entry name" value="Cyt_c-like_dom"/>
</dbReference>
<keyword evidence="3 4" id="KW-0408">Iron</keyword>
<evidence type="ECO:0000313" key="6">
    <source>
        <dbReference type="EMBL" id="MFD3003026.1"/>
    </source>
</evidence>
<dbReference type="Gene3D" id="1.10.760.10">
    <property type="entry name" value="Cytochrome c-like domain"/>
    <property type="match status" value="1"/>
</dbReference>
<protein>
    <submittedName>
        <fullName evidence="6">C-type cytochrome</fullName>
    </submittedName>
</protein>
<evidence type="ECO:0000256" key="1">
    <source>
        <dbReference type="ARBA" id="ARBA00022617"/>
    </source>
</evidence>
<proteinExistence type="predicted"/>
<keyword evidence="2 4" id="KW-0479">Metal-binding</keyword>
<dbReference type="Pfam" id="PF00034">
    <property type="entry name" value="Cytochrom_C"/>
    <property type="match status" value="1"/>
</dbReference>
<organism evidence="6 7">
    <name type="scientific">Pontibacter toksunensis</name>
    <dbReference type="NCBI Taxonomy" id="1332631"/>
    <lineage>
        <taxon>Bacteria</taxon>
        <taxon>Pseudomonadati</taxon>
        <taxon>Bacteroidota</taxon>
        <taxon>Cytophagia</taxon>
        <taxon>Cytophagales</taxon>
        <taxon>Hymenobacteraceae</taxon>
        <taxon>Pontibacter</taxon>
    </lineage>
</organism>
<evidence type="ECO:0000256" key="2">
    <source>
        <dbReference type="ARBA" id="ARBA00022723"/>
    </source>
</evidence>